<organism evidence="2 3">
    <name type="scientific">Phenylobacterium hankyongense</name>
    <dbReference type="NCBI Taxonomy" id="1813876"/>
    <lineage>
        <taxon>Bacteria</taxon>
        <taxon>Pseudomonadati</taxon>
        <taxon>Pseudomonadota</taxon>
        <taxon>Alphaproteobacteria</taxon>
        <taxon>Caulobacterales</taxon>
        <taxon>Caulobacteraceae</taxon>
        <taxon>Phenylobacterium</taxon>
    </lineage>
</organism>
<accession>A0A328AXF3</accession>
<feature type="domain" description="Glycosyltransferase 2-like" evidence="1">
    <location>
        <begin position="9"/>
        <end position="168"/>
    </location>
</feature>
<keyword evidence="2" id="KW-0808">Transferase</keyword>
<dbReference type="PANTHER" id="PTHR43685:SF11">
    <property type="entry name" value="GLYCOSYLTRANSFERASE TAGX-RELATED"/>
    <property type="match status" value="1"/>
</dbReference>
<dbReference type="InterPro" id="IPR029044">
    <property type="entry name" value="Nucleotide-diphossugar_trans"/>
</dbReference>
<sequence>MTVATQVDVGVCTYRRPGVADTLASLARQSLPPGVSLRVVVADNDIEPSAEVRVRAAAAAHGLDVAYVHAPARNICVARNACLDAATGDWLAFLDDDETASPGWLAALLDEARRGDWDAVLGPVKAVYGADAPGWLAAGDFHSTAPVEVAGRILKGYAGNVLIRRSAIAARGLRFDLALGRQGGEDDDFFYRLTDAGGTIGFAPDALAFEPVPPGRASLGWLLKRGFRTGQTHGARLMDRHRGAARLAQIGVAGAKGGACIAGAAASALSPRARSRWLVRGSLHAGVVARLAGLRELQLY</sequence>
<dbReference type="GO" id="GO:0016740">
    <property type="term" value="F:transferase activity"/>
    <property type="evidence" value="ECO:0007669"/>
    <property type="project" value="UniProtKB-KW"/>
</dbReference>
<name>A0A328AXF3_9CAUL</name>
<dbReference type="SUPFAM" id="SSF53448">
    <property type="entry name" value="Nucleotide-diphospho-sugar transferases"/>
    <property type="match status" value="1"/>
</dbReference>
<evidence type="ECO:0000313" key="3">
    <source>
        <dbReference type="Proteomes" id="UP000249842"/>
    </source>
</evidence>
<dbReference type="Gene3D" id="3.90.550.10">
    <property type="entry name" value="Spore Coat Polysaccharide Biosynthesis Protein SpsA, Chain A"/>
    <property type="match status" value="1"/>
</dbReference>
<dbReference type="AlphaFoldDB" id="A0A328AXF3"/>
<reference evidence="3" key="1">
    <citation type="submission" date="2018-05" db="EMBL/GenBank/DDBJ databases">
        <authorList>
            <person name="Li X."/>
        </authorList>
    </citation>
    <scope>NUCLEOTIDE SEQUENCE [LARGE SCALE GENOMIC DNA]</scope>
    <source>
        <strain evidence="3">HKS-05</strain>
    </source>
</reference>
<evidence type="ECO:0000313" key="2">
    <source>
        <dbReference type="EMBL" id="RAK58376.1"/>
    </source>
</evidence>
<dbReference type="InterPro" id="IPR050834">
    <property type="entry name" value="Glycosyltransf_2"/>
</dbReference>
<dbReference type="InterPro" id="IPR001173">
    <property type="entry name" value="Glyco_trans_2-like"/>
</dbReference>
<dbReference type="PANTHER" id="PTHR43685">
    <property type="entry name" value="GLYCOSYLTRANSFERASE"/>
    <property type="match status" value="1"/>
</dbReference>
<proteinExistence type="predicted"/>
<dbReference type="EMBL" id="QFYP01000001">
    <property type="protein sequence ID" value="RAK58376.1"/>
    <property type="molecule type" value="Genomic_DNA"/>
</dbReference>
<dbReference type="RefSeq" id="WP_111455648.1">
    <property type="nucleotide sequence ID" value="NZ_QFYP01000001.1"/>
</dbReference>
<comment type="caution">
    <text evidence="2">The sequence shown here is derived from an EMBL/GenBank/DDBJ whole genome shotgun (WGS) entry which is preliminary data.</text>
</comment>
<keyword evidence="3" id="KW-1185">Reference proteome</keyword>
<dbReference type="OrthoDB" id="6116224at2"/>
<gene>
    <name evidence="2" type="ORF">DJ021_00400</name>
</gene>
<evidence type="ECO:0000259" key="1">
    <source>
        <dbReference type="Pfam" id="PF00535"/>
    </source>
</evidence>
<protein>
    <submittedName>
        <fullName evidence="2">Glycosyltransferase family 2 protein</fullName>
    </submittedName>
</protein>
<dbReference type="Proteomes" id="UP000249842">
    <property type="component" value="Unassembled WGS sequence"/>
</dbReference>
<dbReference type="Pfam" id="PF00535">
    <property type="entry name" value="Glycos_transf_2"/>
    <property type="match status" value="1"/>
</dbReference>